<dbReference type="InterPro" id="IPR005467">
    <property type="entry name" value="His_kinase_dom"/>
</dbReference>
<comment type="caution">
    <text evidence="4">The sequence shown here is derived from an EMBL/GenBank/DDBJ whole genome shotgun (WGS) entry which is preliminary data.</text>
</comment>
<dbReference type="SUPFAM" id="SSF55874">
    <property type="entry name" value="ATPase domain of HSP90 chaperone/DNA topoisomerase II/histidine kinase"/>
    <property type="match status" value="1"/>
</dbReference>
<dbReference type="STRING" id="1429043.X474_19155"/>
<dbReference type="PANTHER" id="PTHR34220:SF9">
    <property type="entry name" value="SIGNAL TRANSDUCTION HISTIDINE KINASE INTERNAL REGION DOMAIN-CONTAINING PROTEIN"/>
    <property type="match status" value="1"/>
</dbReference>
<keyword evidence="2" id="KW-0472">Membrane</keyword>
<accession>A0A0D2GC41</accession>
<sequence>MLSKLLHRLGGDKKNPDDIRPRFCRKDMGVKLVLISFGYTLIFNSIIGIFLNTMNIGDSFSHNFWFSQCVGISICSFVLFAFYLLAPETRLGHFLTVALGVTVGVTIGVLIGGYVTNDYHMVPAEGAFSSFLRVALVALLFGAVISYFFISKEHMRLSKMEADEERIKRLTTEKQMAQTRLGLLQAQIEPHFLFNTLANVRSLMESNPEQAKETLEDFIAYLRSSLPKTRSSLNTLNEEMELIKSYLKIFKVRMGPRLKFEINLPEELAGVLLPPMLLQPLVENALKHGLEPKEEGGSIKVSAERQGETLVLKVSDTGLGLSGDHSPEKGLGLSNVRDRLAALYGNQGSLILLENQPQGLEAVLEVPLADDDRNNRG</sequence>
<dbReference type="SMART" id="SM00387">
    <property type="entry name" value="HATPase_c"/>
    <property type="match status" value="1"/>
</dbReference>
<dbReference type="Pfam" id="PF06580">
    <property type="entry name" value="His_kinase"/>
    <property type="match status" value="1"/>
</dbReference>
<feature type="transmembrane region" description="Helical" evidence="2">
    <location>
        <begin position="127"/>
        <end position="150"/>
    </location>
</feature>
<evidence type="ECO:0000256" key="1">
    <source>
        <dbReference type="SAM" id="Coils"/>
    </source>
</evidence>
<feature type="transmembrane region" description="Helical" evidence="2">
    <location>
        <begin position="32"/>
        <end position="52"/>
    </location>
</feature>
<dbReference type="SUPFAM" id="SSF103473">
    <property type="entry name" value="MFS general substrate transporter"/>
    <property type="match status" value="1"/>
</dbReference>
<reference evidence="4 5" key="1">
    <citation type="submission" date="2013-11" db="EMBL/GenBank/DDBJ databases">
        <title>Metagenomic analysis of a methanogenic consortium involved in long chain n-alkane degradation.</title>
        <authorList>
            <person name="Davidova I.A."/>
            <person name="Callaghan A.V."/>
            <person name="Wawrik B."/>
            <person name="Pruitt S."/>
            <person name="Marks C."/>
            <person name="Duncan K.E."/>
            <person name="Suflita J.M."/>
        </authorList>
    </citation>
    <scope>NUCLEOTIDE SEQUENCE [LARGE SCALE GENOMIC DNA]</scope>
    <source>
        <strain evidence="4 5">SPR</strain>
    </source>
</reference>
<dbReference type="PATRIC" id="fig|1429043.3.peg.4061"/>
<dbReference type="Proteomes" id="UP000032233">
    <property type="component" value="Unassembled WGS sequence"/>
</dbReference>
<feature type="domain" description="Histidine kinase" evidence="3">
    <location>
        <begin position="188"/>
        <end position="370"/>
    </location>
</feature>
<dbReference type="Gene3D" id="3.30.565.10">
    <property type="entry name" value="Histidine kinase-like ATPase, C-terminal domain"/>
    <property type="match status" value="1"/>
</dbReference>
<gene>
    <name evidence="4" type="ORF">X474_19155</name>
</gene>
<protein>
    <recommendedName>
        <fullName evidence="3">Histidine kinase domain-containing protein</fullName>
    </recommendedName>
</protein>
<evidence type="ECO:0000313" key="5">
    <source>
        <dbReference type="Proteomes" id="UP000032233"/>
    </source>
</evidence>
<dbReference type="Pfam" id="PF02518">
    <property type="entry name" value="HATPase_c"/>
    <property type="match status" value="1"/>
</dbReference>
<feature type="transmembrane region" description="Helical" evidence="2">
    <location>
        <begin position="93"/>
        <end position="115"/>
    </location>
</feature>
<dbReference type="OrthoDB" id="2514702at2"/>
<dbReference type="InParanoid" id="A0A0D2GC41"/>
<keyword evidence="2" id="KW-1133">Transmembrane helix</keyword>
<dbReference type="GO" id="GO:0000155">
    <property type="term" value="F:phosphorelay sensor kinase activity"/>
    <property type="evidence" value="ECO:0007669"/>
    <property type="project" value="InterPro"/>
</dbReference>
<evidence type="ECO:0000259" key="3">
    <source>
        <dbReference type="PROSITE" id="PS50109"/>
    </source>
</evidence>
<dbReference type="EMBL" id="AZAC01000032">
    <property type="protein sequence ID" value="KIX12452.1"/>
    <property type="molecule type" value="Genomic_DNA"/>
</dbReference>
<dbReference type="InterPro" id="IPR050640">
    <property type="entry name" value="Bact_2-comp_sensor_kinase"/>
</dbReference>
<proteinExistence type="predicted"/>
<dbReference type="GO" id="GO:0016020">
    <property type="term" value="C:membrane"/>
    <property type="evidence" value="ECO:0007669"/>
    <property type="project" value="InterPro"/>
</dbReference>
<dbReference type="InterPro" id="IPR036259">
    <property type="entry name" value="MFS_trans_sf"/>
</dbReference>
<dbReference type="InterPro" id="IPR036890">
    <property type="entry name" value="HATPase_C_sf"/>
</dbReference>
<feature type="coiled-coil region" evidence="1">
    <location>
        <begin position="160"/>
        <end position="187"/>
    </location>
</feature>
<evidence type="ECO:0000313" key="4">
    <source>
        <dbReference type="EMBL" id="KIX12452.1"/>
    </source>
</evidence>
<organism evidence="4 5">
    <name type="scientific">Dethiosulfatarculus sandiegensis</name>
    <dbReference type="NCBI Taxonomy" id="1429043"/>
    <lineage>
        <taxon>Bacteria</taxon>
        <taxon>Pseudomonadati</taxon>
        <taxon>Thermodesulfobacteriota</taxon>
        <taxon>Desulfarculia</taxon>
        <taxon>Desulfarculales</taxon>
        <taxon>Desulfarculaceae</taxon>
        <taxon>Dethiosulfatarculus</taxon>
    </lineage>
</organism>
<dbReference type="AlphaFoldDB" id="A0A0D2GC41"/>
<feature type="transmembrane region" description="Helical" evidence="2">
    <location>
        <begin position="64"/>
        <end position="86"/>
    </location>
</feature>
<dbReference type="InterPro" id="IPR010559">
    <property type="entry name" value="Sig_transdc_His_kin_internal"/>
</dbReference>
<name>A0A0D2GC41_9BACT</name>
<dbReference type="PANTHER" id="PTHR34220">
    <property type="entry name" value="SENSOR HISTIDINE KINASE YPDA"/>
    <property type="match status" value="1"/>
</dbReference>
<keyword evidence="5" id="KW-1185">Reference proteome</keyword>
<evidence type="ECO:0000256" key="2">
    <source>
        <dbReference type="SAM" id="Phobius"/>
    </source>
</evidence>
<keyword evidence="2" id="KW-0812">Transmembrane</keyword>
<dbReference type="InterPro" id="IPR003594">
    <property type="entry name" value="HATPase_dom"/>
</dbReference>
<keyword evidence="1" id="KW-0175">Coiled coil</keyword>
<dbReference type="PROSITE" id="PS50109">
    <property type="entry name" value="HIS_KIN"/>
    <property type="match status" value="1"/>
</dbReference>